<comment type="similarity">
    <text evidence="1 2">Belongs to the outer membrane factor (OMF) (TC 1.B.17) family.</text>
</comment>
<keyword evidence="2" id="KW-0812">Transmembrane</keyword>
<dbReference type="EMBL" id="JAXCLA010000008">
    <property type="protein sequence ID" value="MDY0747706.1"/>
    <property type="molecule type" value="Genomic_DNA"/>
</dbReference>
<feature type="compositionally biased region" description="Low complexity" evidence="3">
    <location>
        <begin position="137"/>
        <end position="148"/>
    </location>
</feature>
<feature type="signal peptide" evidence="2">
    <location>
        <begin position="1"/>
        <end position="23"/>
    </location>
</feature>
<dbReference type="RefSeq" id="WP_320425661.1">
    <property type="nucleotide sequence ID" value="NZ_JAXCLA010000008.1"/>
</dbReference>
<keyword evidence="2" id="KW-0449">Lipoprotein</keyword>
<evidence type="ECO:0000313" key="4">
    <source>
        <dbReference type="EMBL" id="MDY0747706.1"/>
    </source>
</evidence>
<sequence length="514" mass="54986">MATERTRVAVLLLAILAGCKAVGPDFHPPVTQPPTAWPAEATARRGGDVISGVDTGAAFDPQWWTIFGDPVLDRLVRDAAAQNLDIRTAELRIEAARAQTRSAEAARWPSGSGMGLAGRSRASPNGPLGALSGGGQQQQPDPQQQQQGSLVSDLYQVGFDASWELDLWGGVRRSVEAAKADRESAELAKRDALVSLSAEIARTYFSLRGTERALAIAEAQLQTEQHLQRLVSSRREAGFAPQSDVAAQSAQVQAALAQLPPLRQQAAQSRNRLALLLALPPGALAQRLDAQNRAALPALPASVPAGLPDELLRRRADVRKTEADLHAATARIGVATAKLYPGITLGLAGGLQASHFSELGDWASRFLLGGAEISVPIFQGGKLKAQVRLADLQSQQALLAWRKTVLTAFGEVDDAIDAYAEAQRHAAALGRQWQEARHGRDLSRERWEKGLSSFIEVLDAERSAEQVESQLAQARVATVVDLVALYKALGGGWEPTPDPSHPTDVSARVSDRLQ</sequence>
<evidence type="ECO:0000256" key="3">
    <source>
        <dbReference type="SAM" id="MobiDB-lite"/>
    </source>
</evidence>
<keyword evidence="2" id="KW-0732">Signal</keyword>
<keyword evidence="2" id="KW-0564">Palmitate</keyword>
<proteinExistence type="inferred from homology"/>
<dbReference type="SUPFAM" id="SSF56954">
    <property type="entry name" value="Outer membrane efflux proteins (OEP)"/>
    <property type="match status" value="1"/>
</dbReference>
<keyword evidence="2" id="KW-0472">Membrane</keyword>
<gene>
    <name evidence="4" type="ORF">SNE35_24600</name>
</gene>
<dbReference type="Gene3D" id="2.20.200.10">
    <property type="entry name" value="Outer membrane efflux proteins (OEP)"/>
    <property type="match status" value="1"/>
</dbReference>
<keyword evidence="5" id="KW-1185">Reference proteome</keyword>
<dbReference type="PANTHER" id="PTHR30203:SF25">
    <property type="entry name" value="OUTER MEMBRANE PROTEIN-RELATED"/>
    <property type="match status" value="1"/>
</dbReference>
<feature type="region of interest" description="Disordered" evidence="3">
    <location>
        <begin position="493"/>
        <end position="514"/>
    </location>
</feature>
<dbReference type="NCBIfam" id="TIGR01845">
    <property type="entry name" value="outer_NodT"/>
    <property type="match status" value="1"/>
</dbReference>
<protein>
    <submittedName>
        <fullName evidence="4">Efflux transporter outer membrane subunit</fullName>
    </submittedName>
</protein>
<comment type="caution">
    <text evidence="4">The sequence shown here is derived from an EMBL/GenBank/DDBJ whole genome shotgun (WGS) entry which is preliminary data.</text>
</comment>
<organism evidence="4 5">
    <name type="scientific">Roseateles agri</name>
    <dbReference type="NCBI Taxonomy" id="3098619"/>
    <lineage>
        <taxon>Bacteria</taxon>
        <taxon>Pseudomonadati</taxon>
        <taxon>Pseudomonadota</taxon>
        <taxon>Betaproteobacteria</taxon>
        <taxon>Burkholderiales</taxon>
        <taxon>Sphaerotilaceae</taxon>
        <taxon>Roseateles</taxon>
    </lineage>
</organism>
<evidence type="ECO:0000256" key="2">
    <source>
        <dbReference type="RuleBase" id="RU362097"/>
    </source>
</evidence>
<evidence type="ECO:0000256" key="1">
    <source>
        <dbReference type="ARBA" id="ARBA00007613"/>
    </source>
</evidence>
<dbReference type="PROSITE" id="PS51257">
    <property type="entry name" value="PROKAR_LIPOPROTEIN"/>
    <property type="match status" value="1"/>
</dbReference>
<name>A0ABU5DPR1_9BURK</name>
<feature type="chain" id="PRO_5044973220" evidence="2">
    <location>
        <begin position="24"/>
        <end position="514"/>
    </location>
</feature>
<dbReference type="Gene3D" id="1.20.1600.10">
    <property type="entry name" value="Outer membrane efflux proteins (OEP)"/>
    <property type="match status" value="1"/>
</dbReference>
<reference evidence="4 5" key="1">
    <citation type="submission" date="2023-11" db="EMBL/GenBank/DDBJ databases">
        <title>Paucibacter sp. nov., isolated from fresh soil in Korea.</title>
        <authorList>
            <person name="Le N.T.T."/>
        </authorList>
    </citation>
    <scope>NUCLEOTIDE SEQUENCE [LARGE SCALE GENOMIC DNA]</scope>
    <source>
        <strain evidence="4 5">R3-3</strain>
    </source>
</reference>
<keyword evidence="2" id="KW-1134">Transmembrane beta strand</keyword>
<dbReference type="InterPro" id="IPR003423">
    <property type="entry name" value="OMP_efflux"/>
</dbReference>
<dbReference type="InterPro" id="IPR010131">
    <property type="entry name" value="MdtP/NodT-like"/>
</dbReference>
<accession>A0ABU5DPR1</accession>
<dbReference type="Pfam" id="PF02321">
    <property type="entry name" value="OEP"/>
    <property type="match status" value="2"/>
</dbReference>
<dbReference type="Proteomes" id="UP001285263">
    <property type="component" value="Unassembled WGS sequence"/>
</dbReference>
<evidence type="ECO:0000313" key="5">
    <source>
        <dbReference type="Proteomes" id="UP001285263"/>
    </source>
</evidence>
<feature type="region of interest" description="Disordered" evidence="3">
    <location>
        <begin position="100"/>
        <end position="149"/>
    </location>
</feature>
<dbReference type="PANTHER" id="PTHR30203">
    <property type="entry name" value="OUTER MEMBRANE CATION EFFLUX PROTEIN"/>
    <property type="match status" value="1"/>
</dbReference>
<comment type="subcellular location">
    <subcellularLocation>
        <location evidence="2">Cell membrane</location>
        <topology evidence="2">Lipid-anchor</topology>
    </subcellularLocation>
</comment>